<feature type="transmembrane region" description="Helical" evidence="2">
    <location>
        <begin position="291"/>
        <end position="312"/>
    </location>
</feature>
<feature type="transmembrane region" description="Helical" evidence="2">
    <location>
        <begin position="370"/>
        <end position="393"/>
    </location>
</feature>
<feature type="compositionally biased region" description="Polar residues" evidence="1">
    <location>
        <begin position="74"/>
        <end position="88"/>
    </location>
</feature>
<evidence type="ECO:0000256" key="1">
    <source>
        <dbReference type="SAM" id="MobiDB-lite"/>
    </source>
</evidence>
<feature type="compositionally biased region" description="Basic residues" evidence="1">
    <location>
        <begin position="62"/>
        <end position="73"/>
    </location>
</feature>
<feature type="region of interest" description="Disordered" evidence="1">
    <location>
        <begin position="1"/>
        <end position="88"/>
    </location>
</feature>
<evidence type="ECO:0000313" key="3">
    <source>
        <dbReference type="EMBL" id="RSH92638.1"/>
    </source>
</evidence>
<feature type="compositionally biased region" description="Low complexity" evidence="1">
    <location>
        <begin position="1"/>
        <end position="11"/>
    </location>
</feature>
<feature type="compositionally biased region" description="Acidic residues" evidence="1">
    <location>
        <begin position="31"/>
        <end position="40"/>
    </location>
</feature>
<dbReference type="OrthoDB" id="2448307at2759"/>
<dbReference type="PANTHER" id="PTHR34391">
    <property type="entry name" value="UPF0658 GOLGI APPARATUS MEMBRANE PROTEIN C1952.10C-RELATED"/>
    <property type="match status" value="1"/>
</dbReference>
<dbReference type="GO" id="GO:0005794">
    <property type="term" value="C:Golgi apparatus"/>
    <property type="evidence" value="ECO:0007669"/>
    <property type="project" value="TreeGrafter"/>
</dbReference>
<accession>A0A427YND6</accession>
<feature type="transmembrane region" description="Helical" evidence="2">
    <location>
        <begin position="319"/>
        <end position="337"/>
    </location>
</feature>
<comment type="caution">
    <text evidence="3">The sequence shown here is derived from an EMBL/GenBank/DDBJ whole genome shotgun (WGS) entry which is preliminary data.</text>
</comment>
<feature type="transmembrane region" description="Helical" evidence="2">
    <location>
        <begin position="414"/>
        <end position="441"/>
    </location>
</feature>
<dbReference type="PANTHER" id="PTHR34391:SF2">
    <property type="entry name" value="TRP C-TERMINAL DOMAIN-CONTAINING PROTEIN"/>
    <property type="match status" value="1"/>
</dbReference>
<reference evidence="3 4" key="1">
    <citation type="submission" date="2018-11" db="EMBL/GenBank/DDBJ databases">
        <title>Genome sequence of Saitozyma podzolica DSM 27192.</title>
        <authorList>
            <person name="Aliyu H."/>
            <person name="Gorte O."/>
            <person name="Ochsenreither K."/>
        </authorList>
    </citation>
    <scope>NUCLEOTIDE SEQUENCE [LARGE SCALE GENOMIC DNA]</scope>
    <source>
        <strain evidence="3 4">DSM 27192</strain>
    </source>
</reference>
<keyword evidence="2" id="KW-0472">Membrane</keyword>
<name>A0A427YND6_9TREE</name>
<proteinExistence type="predicted"/>
<keyword evidence="4" id="KW-1185">Reference proteome</keyword>
<gene>
    <name evidence="3" type="ORF">EHS25_008083</name>
</gene>
<keyword evidence="2" id="KW-0812">Transmembrane</keyword>
<dbReference type="EMBL" id="RSCD01000005">
    <property type="protein sequence ID" value="RSH92638.1"/>
    <property type="molecule type" value="Genomic_DNA"/>
</dbReference>
<dbReference type="InterPro" id="IPR040410">
    <property type="entry name" value="UPF0658_Golgi"/>
</dbReference>
<dbReference type="Proteomes" id="UP000279259">
    <property type="component" value="Unassembled WGS sequence"/>
</dbReference>
<protein>
    <submittedName>
        <fullName evidence="3">Uncharacterized protein</fullName>
    </submittedName>
</protein>
<sequence>METLRSPSSSSRNEYSYQEEGDPNRFTLADYEYDRDEEASEPIAGPSSAPYIAAGPTTSVVHGRRDHHHHRQSPPRSGSFTGLGSTTLDKGKTRARALPDLPHPHITATPVDPRAIGPLRLHSHDNAPPLHLPQFQHHPHASSRLSTMTMMEPEMLGSTPLHPLPSLPHSFEIGRLDDEEHAGQGEEHEIGHRNGYGYGDPSANDGDRGHDAVSVLEKGSSKFADAVPIVPARATTWWGKILPSSLVCRLLLLTVILESCINLTIEGNILWRFNQELESNSALAADNSRKLPVYLVIFGLAHLWQLVLTFVAVHTKNTVQVTAVTAFNFAFLGYAVIEIYELRTILGNNLATSLPGDGTHSTLLTLPLNILTAVIIAVIAACSVILVVLAFLLRREFGWKRYKFLGADLRIRKYYLRFQVFECICYFSAFFCAGFGIQFIWLGGYGFGYSKFDSPSRGVHFEDSPESGA</sequence>
<evidence type="ECO:0000256" key="2">
    <source>
        <dbReference type="SAM" id="Phobius"/>
    </source>
</evidence>
<dbReference type="AlphaFoldDB" id="A0A427YND6"/>
<evidence type="ECO:0000313" key="4">
    <source>
        <dbReference type="Proteomes" id="UP000279259"/>
    </source>
</evidence>
<organism evidence="3 4">
    <name type="scientific">Saitozyma podzolica</name>
    <dbReference type="NCBI Taxonomy" id="1890683"/>
    <lineage>
        <taxon>Eukaryota</taxon>
        <taxon>Fungi</taxon>
        <taxon>Dikarya</taxon>
        <taxon>Basidiomycota</taxon>
        <taxon>Agaricomycotina</taxon>
        <taxon>Tremellomycetes</taxon>
        <taxon>Tremellales</taxon>
        <taxon>Trimorphomycetaceae</taxon>
        <taxon>Saitozyma</taxon>
    </lineage>
</organism>
<keyword evidence="2" id="KW-1133">Transmembrane helix</keyword>